<dbReference type="InterPro" id="IPR004045">
    <property type="entry name" value="Glutathione_S-Trfase_N"/>
</dbReference>
<dbReference type="OrthoDB" id="37920at2759"/>
<dbReference type="SFLD" id="SFLDS00019">
    <property type="entry name" value="Glutathione_Transferase_(cytos"/>
    <property type="match status" value="1"/>
</dbReference>
<dbReference type="PROSITE" id="PS50404">
    <property type="entry name" value="GST_NTER"/>
    <property type="match status" value="1"/>
</dbReference>
<dbReference type="InterPro" id="IPR040079">
    <property type="entry name" value="Glutathione_S-Trfase"/>
</dbReference>
<feature type="domain" description="GST N-terminal" evidence="1">
    <location>
        <begin position="4"/>
        <end position="82"/>
    </location>
</feature>
<comment type="caution">
    <text evidence="2">The sequence shown here is derived from an EMBL/GenBank/DDBJ whole genome shotgun (WGS) entry which is preliminary data.</text>
</comment>
<dbReference type="Gene3D" id="3.40.30.10">
    <property type="entry name" value="Glutaredoxin"/>
    <property type="match status" value="1"/>
</dbReference>
<evidence type="ECO:0000313" key="3">
    <source>
        <dbReference type="Proteomes" id="UP001153069"/>
    </source>
</evidence>
<gene>
    <name evidence="2" type="ORF">SEMRO_82_G044110.1</name>
</gene>
<dbReference type="SUPFAM" id="SSF47616">
    <property type="entry name" value="GST C-terminal domain-like"/>
    <property type="match status" value="1"/>
</dbReference>
<organism evidence="2 3">
    <name type="scientific">Seminavis robusta</name>
    <dbReference type="NCBI Taxonomy" id="568900"/>
    <lineage>
        <taxon>Eukaryota</taxon>
        <taxon>Sar</taxon>
        <taxon>Stramenopiles</taxon>
        <taxon>Ochrophyta</taxon>
        <taxon>Bacillariophyta</taxon>
        <taxon>Bacillariophyceae</taxon>
        <taxon>Bacillariophycidae</taxon>
        <taxon>Naviculales</taxon>
        <taxon>Naviculaceae</taxon>
        <taxon>Seminavis</taxon>
    </lineage>
</organism>
<evidence type="ECO:0000259" key="1">
    <source>
        <dbReference type="PROSITE" id="PS50404"/>
    </source>
</evidence>
<dbReference type="Proteomes" id="UP001153069">
    <property type="component" value="Unassembled WGS sequence"/>
</dbReference>
<dbReference type="Pfam" id="PF02798">
    <property type="entry name" value="GST_N"/>
    <property type="match status" value="1"/>
</dbReference>
<dbReference type="PANTHER" id="PTHR43917">
    <property type="match status" value="1"/>
</dbReference>
<accession>A0A9N8DBY8</accession>
<sequence length="234" mass="25752">MSEDKVILWTLPPSSNSAVIRTFLLAAEIPFEEKNAWGQTRTPEYIAKFPNNCAPAVEHGDFSVCETAASMRYLAKAFPDKAGKFYPSDNAQKAAKIDMVCDMINTGICNLIPKAAYPTLGFPLYAGDVAAMDESKEHTKASQKAAADAIKEYLENKVVGILLDKTKFLMSDTPTIADFRFAPMLSQIKVTMELPDGIADYLERMEADVPGFADGNKPANEYNSKFWVTNPVDC</sequence>
<proteinExistence type="predicted"/>
<keyword evidence="3" id="KW-1185">Reference proteome</keyword>
<dbReference type="AlphaFoldDB" id="A0A9N8DBY8"/>
<reference evidence="2" key="1">
    <citation type="submission" date="2020-06" db="EMBL/GenBank/DDBJ databases">
        <authorList>
            <consortium name="Plant Systems Biology data submission"/>
        </authorList>
    </citation>
    <scope>NUCLEOTIDE SEQUENCE</scope>
    <source>
        <strain evidence="2">D6</strain>
    </source>
</reference>
<dbReference type="InterPro" id="IPR051369">
    <property type="entry name" value="GST_Theta"/>
</dbReference>
<dbReference type="Gene3D" id="1.20.1050.10">
    <property type="match status" value="1"/>
</dbReference>
<dbReference type="CDD" id="cd00299">
    <property type="entry name" value="GST_C_family"/>
    <property type="match status" value="1"/>
</dbReference>
<evidence type="ECO:0000313" key="2">
    <source>
        <dbReference type="EMBL" id="CAB9500387.1"/>
    </source>
</evidence>
<dbReference type="InterPro" id="IPR036249">
    <property type="entry name" value="Thioredoxin-like_sf"/>
</dbReference>
<dbReference type="SUPFAM" id="SSF52833">
    <property type="entry name" value="Thioredoxin-like"/>
    <property type="match status" value="1"/>
</dbReference>
<dbReference type="EMBL" id="CAICTM010000081">
    <property type="protein sequence ID" value="CAB9500387.1"/>
    <property type="molecule type" value="Genomic_DNA"/>
</dbReference>
<dbReference type="PANTHER" id="PTHR43917:SF8">
    <property type="entry name" value="GH16740P-RELATED"/>
    <property type="match status" value="1"/>
</dbReference>
<name>A0A9N8DBY8_9STRA</name>
<protein>
    <submittedName>
        <fullName evidence="2">Glutathione Stransferase</fullName>
    </submittedName>
</protein>
<dbReference type="InterPro" id="IPR036282">
    <property type="entry name" value="Glutathione-S-Trfase_C_sf"/>
</dbReference>